<protein>
    <submittedName>
        <fullName evidence="2">Uncharacterized protein</fullName>
    </submittedName>
</protein>
<proteinExistence type="predicted"/>
<keyword evidence="1" id="KW-0732">Signal</keyword>
<dbReference type="AlphaFoldDB" id="A0AAQ3SEQ6"/>
<sequence>MKQNQKLYLKGGRLLTLLLISRNCFCSLIKHVASKGEFVKQPVEIQGSQFVKNKGPQPTFYMVPTFITHSLLAKHDAIASDTPFGLCLLIPICDNKFSPPS</sequence>
<gene>
    <name evidence="2" type="ORF">V8G54_004887</name>
</gene>
<evidence type="ECO:0000313" key="2">
    <source>
        <dbReference type="EMBL" id="WVZ26343.1"/>
    </source>
</evidence>
<evidence type="ECO:0000256" key="1">
    <source>
        <dbReference type="SAM" id="SignalP"/>
    </source>
</evidence>
<organism evidence="2 3">
    <name type="scientific">Vigna mungo</name>
    <name type="common">Black gram</name>
    <name type="synonym">Phaseolus mungo</name>
    <dbReference type="NCBI Taxonomy" id="3915"/>
    <lineage>
        <taxon>Eukaryota</taxon>
        <taxon>Viridiplantae</taxon>
        <taxon>Streptophyta</taxon>
        <taxon>Embryophyta</taxon>
        <taxon>Tracheophyta</taxon>
        <taxon>Spermatophyta</taxon>
        <taxon>Magnoliopsida</taxon>
        <taxon>eudicotyledons</taxon>
        <taxon>Gunneridae</taxon>
        <taxon>Pentapetalae</taxon>
        <taxon>rosids</taxon>
        <taxon>fabids</taxon>
        <taxon>Fabales</taxon>
        <taxon>Fabaceae</taxon>
        <taxon>Papilionoideae</taxon>
        <taxon>50 kb inversion clade</taxon>
        <taxon>NPAAA clade</taxon>
        <taxon>indigoferoid/millettioid clade</taxon>
        <taxon>Phaseoleae</taxon>
        <taxon>Vigna</taxon>
    </lineage>
</organism>
<keyword evidence="3" id="KW-1185">Reference proteome</keyword>
<reference evidence="2 3" key="1">
    <citation type="journal article" date="2023" name="Life. Sci Alliance">
        <title>Evolutionary insights into 3D genome organization and epigenetic landscape of Vigna mungo.</title>
        <authorList>
            <person name="Junaid A."/>
            <person name="Singh B."/>
            <person name="Bhatia S."/>
        </authorList>
    </citation>
    <scope>NUCLEOTIDE SEQUENCE [LARGE SCALE GENOMIC DNA]</scope>
    <source>
        <strain evidence="2">Urdbean</strain>
    </source>
</reference>
<evidence type="ECO:0000313" key="3">
    <source>
        <dbReference type="Proteomes" id="UP001374535"/>
    </source>
</evidence>
<accession>A0AAQ3SEQ6</accession>
<dbReference type="Proteomes" id="UP001374535">
    <property type="component" value="Chromosome 1"/>
</dbReference>
<name>A0AAQ3SEQ6_VIGMU</name>
<dbReference type="EMBL" id="CP144700">
    <property type="protein sequence ID" value="WVZ26343.1"/>
    <property type="molecule type" value="Genomic_DNA"/>
</dbReference>
<feature type="signal peptide" evidence="1">
    <location>
        <begin position="1"/>
        <end position="26"/>
    </location>
</feature>
<feature type="chain" id="PRO_5042913801" evidence="1">
    <location>
        <begin position="27"/>
        <end position="101"/>
    </location>
</feature>